<keyword evidence="2" id="KW-1185">Reference proteome</keyword>
<dbReference type="EMBL" id="AEJF01000228">
    <property type="protein sequence ID" value="KLU21226.1"/>
    <property type="molecule type" value="Genomic_DNA"/>
</dbReference>
<dbReference type="AlphaFoldDB" id="A0A0J1CLD9"/>
<reference evidence="1 2" key="1">
    <citation type="journal article" date="2015" name="Genome Announc.">
        <title>Draft Genome Sequence of Burkholderia sp. Strain PML1(12), an Ectomycorrhizosphere-Inhabiting Bacterium with Effective Mineral-Weathering Ability.</title>
        <authorList>
            <person name="Uroz S."/>
            <person name="Oger P."/>
        </authorList>
    </citation>
    <scope>NUCLEOTIDE SEQUENCE [LARGE SCALE GENOMIC DNA]</scope>
    <source>
        <strain evidence="2">PML1(12)</strain>
    </source>
</reference>
<organism evidence="1 2">
    <name type="scientific">Caballeronia mineralivorans PML1(12)</name>
    <dbReference type="NCBI Taxonomy" id="908627"/>
    <lineage>
        <taxon>Bacteria</taxon>
        <taxon>Pseudomonadati</taxon>
        <taxon>Pseudomonadota</taxon>
        <taxon>Betaproteobacteria</taxon>
        <taxon>Burkholderiales</taxon>
        <taxon>Burkholderiaceae</taxon>
        <taxon>Caballeronia</taxon>
    </lineage>
</organism>
<sequence>MIASLLVSRSVEVSRRLRSGQSFVTTRDCASGLSSIRAQRGFMIALATQATADVSARVEIDEWCSAFSAIGMSSHGSVRGKLFCYRRGLRKYHGRVLPGRITRQIEQKRICGSDIPGGRRHCAQSRGQFAAMALYSSVGGTEGADDEGPSDCTLGYSFVLPRKP</sequence>
<dbReference type="Proteomes" id="UP000035963">
    <property type="component" value="Unassembled WGS sequence"/>
</dbReference>
<protein>
    <submittedName>
        <fullName evidence="1">Uncharacterized protein</fullName>
    </submittedName>
</protein>
<name>A0A0J1CLD9_9BURK</name>
<evidence type="ECO:0000313" key="1">
    <source>
        <dbReference type="EMBL" id="KLU21226.1"/>
    </source>
</evidence>
<accession>A0A0J1CLD9</accession>
<dbReference type="PATRIC" id="fig|908627.4.peg.8273"/>
<evidence type="ECO:0000313" key="2">
    <source>
        <dbReference type="Proteomes" id="UP000035963"/>
    </source>
</evidence>
<comment type="caution">
    <text evidence="1">The sequence shown here is derived from an EMBL/GenBank/DDBJ whole genome shotgun (WGS) entry which is preliminary data.</text>
</comment>
<gene>
    <name evidence="1" type="ORF">EOS_36885</name>
</gene>
<proteinExistence type="predicted"/>